<feature type="transmembrane region" description="Helical" evidence="1">
    <location>
        <begin position="6"/>
        <end position="25"/>
    </location>
</feature>
<name>N1UQF6_LEPIR</name>
<organism evidence="2 3">
    <name type="scientific">Leptospira interrogans serovar Australis str. 200703203</name>
    <dbReference type="NCBI Taxonomy" id="1085541"/>
    <lineage>
        <taxon>Bacteria</taxon>
        <taxon>Pseudomonadati</taxon>
        <taxon>Spirochaetota</taxon>
        <taxon>Spirochaetia</taxon>
        <taxon>Leptospirales</taxon>
        <taxon>Leptospiraceae</taxon>
        <taxon>Leptospira</taxon>
    </lineage>
</organism>
<sequence length="138" mass="16530">MPGLLEQIVFPIFLFWFCGLTLVLFRSDFEFVWKIVFVFVFIFYFFQYFPELKTSYERLTQSYPVEIVSWVYGIGKGFYFFLLFLWPVALLRIFYSASPQIGRSLAKTLVSATLFYWCGFLLYNHFSNEVDNFLIPPF</sequence>
<feature type="transmembrane region" description="Helical" evidence="1">
    <location>
        <begin position="32"/>
        <end position="50"/>
    </location>
</feature>
<protein>
    <submittedName>
        <fullName evidence="2">Uncharacterized protein</fullName>
    </submittedName>
</protein>
<evidence type="ECO:0000313" key="3">
    <source>
        <dbReference type="Proteomes" id="UP000012220"/>
    </source>
</evidence>
<feature type="transmembrane region" description="Helical" evidence="1">
    <location>
        <begin position="70"/>
        <end position="93"/>
    </location>
</feature>
<keyword evidence="1" id="KW-0472">Membrane</keyword>
<dbReference type="BioCyc" id="LINT1085541:G11IQ-3761-MONOMER"/>
<feature type="transmembrane region" description="Helical" evidence="1">
    <location>
        <begin position="105"/>
        <end position="123"/>
    </location>
</feature>
<comment type="caution">
    <text evidence="2">The sequence shown here is derived from an EMBL/GenBank/DDBJ whole genome shotgun (WGS) entry which is preliminary data.</text>
</comment>
<keyword evidence="1" id="KW-0812">Transmembrane</keyword>
<dbReference type="AlphaFoldDB" id="N1UQF6"/>
<keyword evidence="1" id="KW-1133">Transmembrane helix</keyword>
<gene>
    <name evidence="2" type="ORF">LEP1GSC115_2548</name>
</gene>
<accession>N1UQF6</accession>
<dbReference type="EMBL" id="AHNY02000057">
    <property type="protein sequence ID" value="EMY27132.1"/>
    <property type="molecule type" value="Genomic_DNA"/>
</dbReference>
<reference evidence="2 3" key="1">
    <citation type="submission" date="2013-02" db="EMBL/GenBank/DDBJ databases">
        <authorList>
            <person name="Harkins D.M."/>
            <person name="Durkin A.S."/>
            <person name="Brinkac L.M."/>
            <person name="Haft D.H."/>
            <person name="Selengut J.D."/>
            <person name="Sanka R."/>
            <person name="DePew J."/>
            <person name="Purushe J."/>
            <person name="Picardeau M."/>
            <person name="Werts C."/>
            <person name="Goarant C."/>
            <person name="Vinetz J.M."/>
            <person name="Sutton G.G."/>
            <person name="Nierman W.C."/>
            <person name="Fouts D.E."/>
        </authorList>
    </citation>
    <scope>NUCLEOTIDE SEQUENCE [LARGE SCALE GENOMIC DNA]</scope>
    <source>
        <strain evidence="2 3">200703203</strain>
    </source>
</reference>
<evidence type="ECO:0000256" key="1">
    <source>
        <dbReference type="SAM" id="Phobius"/>
    </source>
</evidence>
<evidence type="ECO:0000313" key="2">
    <source>
        <dbReference type="EMBL" id="EMY27132.1"/>
    </source>
</evidence>
<dbReference type="Proteomes" id="UP000012220">
    <property type="component" value="Unassembled WGS sequence"/>
</dbReference>
<proteinExistence type="predicted"/>